<name>A0ABT9XHA0_9BACL</name>
<dbReference type="Proteomes" id="UP001232973">
    <property type="component" value="Unassembled WGS sequence"/>
</dbReference>
<dbReference type="Gene3D" id="1.10.3470.10">
    <property type="entry name" value="ABC transporter involved in vitamin B12 uptake, BtuC"/>
    <property type="match status" value="1"/>
</dbReference>
<dbReference type="PANTHER" id="PTHR30472">
    <property type="entry name" value="FERRIC ENTEROBACTIN TRANSPORT SYSTEM PERMEASE PROTEIN"/>
    <property type="match status" value="1"/>
</dbReference>
<dbReference type="Pfam" id="PF01032">
    <property type="entry name" value="FecCD"/>
    <property type="match status" value="1"/>
</dbReference>
<dbReference type="PANTHER" id="PTHR30472:SF24">
    <property type="entry name" value="FERRIC ENTEROBACTIN TRANSPORT SYSTEM PERMEASE PROTEIN FEPG"/>
    <property type="match status" value="1"/>
</dbReference>
<evidence type="ECO:0000313" key="9">
    <source>
        <dbReference type="EMBL" id="MDQ0189686.1"/>
    </source>
</evidence>
<feature type="transmembrane region" description="Helical" evidence="8">
    <location>
        <begin position="152"/>
        <end position="173"/>
    </location>
</feature>
<evidence type="ECO:0000256" key="5">
    <source>
        <dbReference type="ARBA" id="ARBA00022692"/>
    </source>
</evidence>
<evidence type="ECO:0000256" key="2">
    <source>
        <dbReference type="ARBA" id="ARBA00007935"/>
    </source>
</evidence>
<comment type="caution">
    <text evidence="9">The sequence shown here is derived from an EMBL/GenBank/DDBJ whole genome shotgun (WGS) entry which is preliminary data.</text>
</comment>
<keyword evidence="4" id="KW-1003">Cell membrane</keyword>
<dbReference type="InterPro" id="IPR037294">
    <property type="entry name" value="ABC_BtuC-like"/>
</dbReference>
<feature type="transmembrane region" description="Helical" evidence="8">
    <location>
        <begin position="235"/>
        <end position="262"/>
    </location>
</feature>
<protein>
    <submittedName>
        <fullName evidence="9">Iron complex transport system permease protein</fullName>
    </submittedName>
</protein>
<dbReference type="SUPFAM" id="SSF81345">
    <property type="entry name" value="ABC transporter involved in vitamin B12 uptake, BtuC"/>
    <property type="match status" value="1"/>
</dbReference>
<evidence type="ECO:0000256" key="4">
    <source>
        <dbReference type="ARBA" id="ARBA00022475"/>
    </source>
</evidence>
<evidence type="ECO:0000313" key="10">
    <source>
        <dbReference type="Proteomes" id="UP001232973"/>
    </source>
</evidence>
<feature type="transmembrane region" description="Helical" evidence="8">
    <location>
        <begin position="67"/>
        <end position="85"/>
    </location>
</feature>
<feature type="transmembrane region" description="Helical" evidence="8">
    <location>
        <begin position="97"/>
        <end position="116"/>
    </location>
</feature>
<proteinExistence type="inferred from homology"/>
<keyword evidence="7 8" id="KW-0472">Membrane</keyword>
<comment type="similarity">
    <text evidence="2">Belongs to the binding-protein-dependent transport system permease family. FecCD subfamily.</text>
</comment>
<dbReference type="EMBL" id="JAUSTP010000009">
    <property type="protein sequence ID" value="MDQ0189686.1"/>
    <property type="molecule type" value="Genomic_DNA"/>
</dbReference>
<keyword evidence="5 8" id="KW-0812">Transmembrane</keyword>
<accession>A0ABT9XHA0</accession>
<dbReference type="CDD" id="cd06550">
    <property type="entry name" value="TM_ABC_iron-siderophores_like"/>
    <property type="match status" value="1"/>
</dbReference>
<feature type="transmembrane region" description="Helical" evidence="8">
    <location>
        <begin position="193"/>
        <end position="214"/>
    </location>
</feature>
<keyword evidence="6 8" id="KW-1133">Transmembrane helix</keyword>
<feature type="transmembrane region" description="Helical" evidence="8">
    <location>
        <begin position="12"/>
        <end position="33"/>
    </location>
</feature>
<evidence type="ECO:0000256" key="3">
    <source>
        <dbReference type="ARBA" id="ARBA00022448"/>
    </source>
</evidence>
<evidence type="ECO:0000256" key="1">
    <source>
        <dbReference type="ARBA" id="ARBA00004651"/>
    </source>
</evidence>
<organism evidence="9 10">
    <name type="scientific">Alicyclobacillus cycloheptanicus</name>
    <dbReference type="NCBI Taxonomy" id="1457"/>
    <lineage>
        <taxon>Bacteria</taxon>
        <taxon>Bacillati</taxon>
        <taxon>Bacillota</taxon>
        <taxon>Bacilli</taxon>
        <taxon>Bacillales</taxon>
        <taxon>Alicyclobacillaceae</taxon>
        <taxon>Alicyclobacillus</taxon>
    </lineage>
</organism>
<feature type="transmembrane region" description="Helical" evidence="8">
    <location>
        <begin position="282"/>
        <end position="301"/>
    </location>
</feature>
<feature type="transmembrane region" description="Helical" evidence="8">
    <location>
        <begin position="122"/>
        <end position="140"/>
    </location>
</feature>
<comment type="subcellular location">
    <subcellularLocation>
        <location evidence="1">Cell membrane</location>
        <topology evidence="1">Multi-pass membrane protein</topology>
    </subcellularLocation>
</comment>
<keyword evidence="3" id="KW-0813">Transport</keyword>
<evidence type="ECO:0000256" key="6">
    <source>
        <dbReference type="ARBA" id="ARBA00022989"/>
    </source>
</evidence>
<evidence type="ECO:0000256" key="8">
    <source>
        <dbReference type="SAM" id="Phobius"/>
    </source>
</evidence>
<reference evidence="9 10" key="1">
    <citation type="submission" date="2023-07" db="EMBL/GenBank/DDBJ databases">
        <title>Genomic Encyclopedia of Type Strains, Phase IV (KMG-IV): sequencing the most valuable type-strain genomes for metagenomic binning, comparative biology and taxonomic classification.</title>
        <authorList>
            <person name="Goeker M."/>
        </authorList>
    </citation>
    <scope>NUCLEOTIDE SEQUENCE [LARGE SCALE GENOMIC DNA]</scope>
    <source>
        <strain evidence="9 10">DSM 4006</strain>
    </source>
</reference>
<keyword evidence="10" id="KW-1185">Reference proteome</keyword>
<dbReference type="RefSeq" id="WP_274454615.1">
    <property type="nucleotide sequence ID" value="NZ_CP067097.1"/>
</dbReference>
<feature type="transmembrane region" description="Helical" evidence="8">
    <location>
        <begin position="308"/>
        <end position="328"/>
    </location>
</feature>
<evidence type="ECO:0000256" key="7">
    <source>
        <dbReference type="ARBA" id="ARBA00023136"/>
    </source>
</evidence>
<gene>
    <name evidence="9" type="ORF">J2S03_001531</name>
</gene>
<dbReference type="InterPro" id="IPR000522">
    <property type="entry name" value="ABC_transptr_permease_BtuC"/>
</dbReference>
<sequence>MGSGFSGITRRFSAMVAIFVVVLLGIGVLGLSWGTPSLSLGSLWNVLFGHSHSVESVVVWQSRMPRYVLGALCGSLLALAGVLLQDSMRNAIAGPEILGVSAGSATVMAAIIILQIPVASILQPWLALLGGVMGGGTVVLANRNNQSPVRLVLIGVAVSSFLNALIVVIVSMGQESTITLFYSYLMGGLENRYWTQVVLVLPWLIVIPVALSLARKLNILRLGDEVAKGLGMKVIWIRVLILIVSIALVAPVIAACGPIGYISLLSPHVARKLLGTQDAIRVLPMSALVGAVLLTGADIVARQLFSPVEIPVGVWTTLLGGPLLLILLNRRLGSAG</sequence>